<dbReference type="GeneID" id="9347886"/>
<dbReference type="OrthoDB" id="51610at2157"/>
<gene>
    <name evidence="7" type="ordered locus">Metev_2222</name>
</gene>
<dbReference type="CDD" id="cd16914">
    <property type="entry name" value="EcfT"/>
    <property type="match status" value="1"/>
</dbReference>
<evidence type="ECO:0000256" key="2">
    <source>
        <dbReference type="ARBA" id="ARBA00022475"/>
    </source>
</evidence>
<dbReference type="RefSeq" id="WP_013195612.1">
    <property type="nucleotide sequence ID" value="NC_014253.1"/>
</dbReference>
<sequence precursor="true">MITFTLLIISKLPFKFIFNHVKWVSLFILPFLIIMPFTVNGDVLVNISNITVTHEGITYGFLITVRAFTAILLVFTMLGTMRFDTTIKALHMLKIPNPLIQMLMFTYRYIFVFLDEFQRMWTAMTSKGFKPGLNISSMSKIGKSVGMLVVKSYERAQRVYQAMLSKGYTGNPNTIVKFNIKTKDT</sequence>
<evidence type="ECO:0000256" key="5">
    <source>
        <dbReference type="ARBA" id="ARBA00023136"/>
    </source>
</evidence>
<evidence type="ECO:0000256" key="1">
    <source>
        <dbReference type="ARBA" id="ARBA00004651"/>
    </source>
</evidence>
<dbReference type="KEGG" id="mev:Metev_2222"/>
<dbReference type="GO" id="GO:0043190">
    <property type="term" value="C:ATP-binding cassette (ABC) transporter complex"/>
    <property type="evidence" value="ECO:0007669"/>
    <property type="project" value="InterPro"/>
</dbReference>
<accession>D7EAP8</accession>
<dbReference type="NCBIfam" id="TIGR02454">
    <property type="entry name" value="ECF_T_CbiQ"/>
    <property type="match status" value="1"/>
</dbReference>
<feature type="transmembrane region" description="Helical" evidence="6">
    <location>
        <begin position="59"/>
        <end position="78"/>
    </location>
</feature>
<keyword evidence="8" id="KW-1185">Reference proteome</keyword>
<evidence type="ECO:0000313" key="7">
    <source>
        <dbReference type="EMBL" id="ADI75047.1"/>
    </source>
</evidence>
<dbReference type="GO" id="GO:0006824">
    <property type="term" value="P:cobalt ion transport"/>
    <property type="evidence" value="ECO:0007669"/>
    <property type="project" value="InterPro"/>
</dbReference>
<dbReference type="Pfam" id="PF02361">
    <property type="entry name" value="CbiQ"/>
    <property type="match status" value="1"/>
</dbReference>
<dbReference type="HOGENOM" id="CLU_056469_1_1_2"/>
<dbReference type="STRING" id="644295.Metev_2222"/>
<evidence type="ECO:0000256" key="6">
    <source>
        <dbReference type="SAM" id="Phobius"/>
    </source>
</evidence>
<keyword evidence="5 6" id="KW-0472">Membrane</keyword>
<dbReference type="InterPro" id="IPR003339">
    <property type="entry name" value="ABC/ECF_trnsptr_transmembrane"/>
</dbReference>
<dbReference type="Proteomes" id="UP000000391">
    <property type="component" value="Chromosome"/>
</dbReference>
<dbReference type="InterPro" id="IPR012809">
    <property type="entry name" value="ECF_CbiQ"/>
</dbReference>
<dbReference type="PANTHER" id="PTHR34857:SF2">
    <property type="entry name" value="SLL0384 PROTEIN"/>
    <property type="match status" value="1"/>
</dbReference>
<evidence type="ECO:0000256" key="3">
    <source>
        <dbReference type="ARBA" id="ARBA00022692"/>
    </source>
</evidence>
<keyword evidence="3 6" id="KW-0812">Transmembrane</keyword>
<keyword evidence="2" id="KW-1003">Cell membrane</keyword>
<organism evidence="7 8">
    <name type="scientific">Methanohalobium evestigatum (strain ATCC BAA-1072 / DSM 3721 / NBRC 107634 / OCM 161 / Z-7303)</name>
    <dbReference type="NCBI Taxonomy" id="644295"/>
    <lineage>
        <taxon>Archaea</taxon>
        <taxon>Methanobacteriati</taxon>
        <taxon>Methanobacteriota</taxon>
        <taxon>Stenosarchaea group</taxon>
        <taxon>Methanomicrobia</taxon>
        <taxon>Methanosarcinales</taxon>
        <taxon>Methanosarcinaceae</taxon>
        <taxon>Methanohalobium</taxon>
    </lineage>
</organism>
<protein>
    <submittedName>
        <fullName evidence="7">Cobalt transport protein</fullName>
    </submittedName>
</protein>
<comment type="subcellular location">
    <subcellularLocation>
        <location evidence="1">Cell membrane</location>
        <topology evidence="1">Multi-pass membrane protein</topology>
    </subcellularLocation>
</comment>
<proteinExistence type="predicted"/>
<evidence type="ECO:0000313" key="8">
    <source>
        <dbReference type="Proteomes" id="UP000000391"/>
    </source>
</evidence>
<dbReference type="PANTHER" id="PTHR34857">
    <property type="entry name" value="SLL0384 PROTEIN"/>
    <property type="match status" value="1"/>
</dbReference>
<reference evidence="7 8" key="1">
    <citation type="submission" date="2010-06" db="EMBL/GenBank/DDBJ databases">
        <title>Complete sequence chromosome of Methanohalobium evestigatum Z-7303.</title>
        <authorList>
            <consortium name="US DOE Joint Genome Institute"/>
            <person name="Lucas S."/>
            <person name="Copeland A."/>
            <person name="Lapidus A."/>
            <person name="Cheng J.-F."/>
            <person name="Bruce D."/>
            <person name="Goodwin L."/>
            <person name="Pitluck S."/>
            <person name="Saunders E."/>
            <person name="Detter J.C."/>
            <person name="Han C."/>
            <person name="Tapia R."/>
            <person name="Land M."/>
            <person name="Hauser L."/>
            <person name="Kyrpides N."/>
            <person name="Mikhailova N."/>
            <person name="Sieprawska-Lupa M."/>
            <person name="Whitman W.B."/>
            <person name="Anderson I."/>
            <person name="Woyke T."/>
        </authorList>
    </citation>
    <scope>NUCLEOTIDE SEQUENCE [LARGE SCALE GENOMIC DNA]</scope>
    <source>
        <strain evidence="8">ATCC BAA-1072 / DSM 3721 / NBRC 107634 / OCM 161 / Z-7303</strain>
    </source>
</reference>
<evidence type="ECO:0000256" key="4">
    <source>
        <dbReference type="ARBA" id="ARBA00022989"/>
    </source>
</evidence>
<dbReference type="InterPro" id="IPR051611">
    <property type="entry name" value="ECF_transporter_component"/>
</dbReference>
<dbReference type="EMBL" id="CP002069">
    <property type="protein sequence ID" value="ADI75047.1"/>
    <property type="molecule type" value="Genomic_DNA"/>
</dbReference>
<name>D7EAP8_METEZ</name>
<dbReference type="AlphaFoldDB" id="D7EAP8"/>
<feature type="transmembrane region" description="Helical" evidence="6">
    <location>
        <begin position="21"/>
        <end position="39"/>
    </location>
</feature>
<keyword evidence="4 6" id="KW-1133">Transmembrane helix</keyword>